<name>A0A1G9PIM9_9RHOB</name>
<keyword evidence="2" id="KW-1185">Reference proteome</keyword>
<evidence type="ECO:0000313" key="1">
    <source>
        <dbReference type="EMBL" id="SDL98589.1"/>
    </source>
</evidence>
<dbReference type="STRING" id="525640.SAMN04487971_1663"/>
<feature type="non-terminal residue" evidence="1">
    <location>
        <position position="107"/>
    </location>
</feature>
<protein>
    <submittedName>
        <fullName evidence="1">Uncharacterized protein</fullName>
    </submittedName>
</protein>
<accession>A0A1G9PIM9</accession>
<gene>
    <name evidence="1" type="ORF">SAMN04487971_1663</name>
</gene>
<organism evidence="1 2">
    <name type="scientific">Paracoccus chinensis</name>
    <dbReference type="NCBI Taxonomy" id="525640"/>
    <lineage>
        <taxon>Bacteria</taxon>
        <taxon>Pseudomonadati</taxon>
        <taxon>Pseudomonadota</taxon>
        <taxon>Alphaproteobacteria</taxon>
        <taxon>Rhodobacterales</taxon>
        <taxon>Paracoccaceae</taxon>
        <taxon>Paracoccus</taxon>
    </lineage>
</organism>
<dbReference type="Proteomes" id="UP000199555">
    <property type="component" value="Unassembled WGS sequence"/>
</dbReference>
<sequence length="107" mass="12044">MSGVKDPFEILADEITLIRRQVDHLQRTSLDKDEAEAFNATIAKFIAQLGKTAPAMQEAMRRYREIPCREHQGCAKPLTGRWRGPQAGVALLRRVLGMVGLDRSRRG</sequence>
<evidence type="ECO:0000313" key="2">
    <source>
        <dbReference type="Proteomes" id="UP000199555"/>
    </source>
</evidence>
<dbReference type="AlphaFoldDB" id="A0A1G9PIM9"/>
<dbReference type="OrthoDB" id="7844805at2"/>
<proteinExistence type="predicted"/>
<dbReference type="RefSeq" id="WP_139166822.1">
    <property type="nucleotide sequence ID" value="NZ_FNGE01000066.1"/>
</dbReference>
<dbReference type="EMBL" id="FNGE01000066">
    <property type="protein sequence ID" value="SDL98589.1"/>
    <property type="molecule type" value="Genomic_DNA"/>
</dbReference>
<reference evidence="2" key="1">
    <citation type="submission" date="2016-10" db="EMBL/GenBank/DDBJ databases">
        <authorList>
            <person name="Varghese N."/>
            <person name="Submissions S."/>
        </authorList>
    </citation>
    <scope>NUCLEOTIDE SEQUENCE [LARGE SCALE GENOMIC DNA]</scope>
    <source>
        <strain evidence="2">CGMCC 1.7655</strain>
    </source>
</reference>